<dbReference type="EC" id="2.7.11.11" evidence="1"/>
<organism evidence="13 15">
    <name type="scientific">Didymodactylos carnosus</name>
    <dbReference type="NCBI Taxonomy" id="1234261"/>
    <lineage>
        <taxon>Eukaryota</taxon>
        <taxon>Metazoa</taxon>
        <taxon>Spiralia</taxon>
        <taxon>Gnathifera</taxon>
        <taxon>Rotifera</taxon>
        <taxon>Eurotatoria</taxon>
        <taxon>Bdelloidea</taxon>
        <taxon>Philodinida</taxon>
        <taxon>Philodinidae</taxon>
        <taxon>Didymodactylos</taxon>
    </lineage>
</organism>
<dbReference type="FunFam" id="1.10.510.10:FF:000005">
    <property type="entry name" value="cAMP-dependent protein kinase catalytic subunit alpha"/>
    <property type="match status" value="1"/>
</dbReference>
<keyword evidence="5" id="KW-0418">Kinase</keyword>
<keyword evidence="2 10" id="KW-0723">Serine/threonine-protein kinase</keyword>
<dbReference type="SMART" id="SM00220">
    <property type="entry name" value="S_TKc"/>
    <property type="match status" value="1"/>
</dbReference>
<dbReference type="InterPro" id="IPR000719">
    <property type="entry name" value="Prot_kinase_dom"/>
</dbReference>
<dbReference type="GO" id="GO:0005524">
    <property type="term" value="F:ATP binding"/>
    <property type="evidence" value="ECO:0007669"/>
    <property type="project" value="UniProtKB-UniRule"/>
</dbReference>
<dbReference type="Proteomes" id="UP000681722">
    <property type="component" value="Unassembled WGS sequence"/>
</dbReference>
<feature type="transmembrane region" description="Helical" evidence="11">
    <location>
        <begin position="311"/>
        <end position="331"/>
    </location>
</feature>
<evidence type="ECO:0000256" key="10">
    <source>
        <dbReference type="RuleBase" id="RU000304"/>
    </source>
</evidence>
<dbReference type="PROSITE" id="PS00108">
    <property type="entry name" value="PROTEIN_KINASE_ST"/>
    <property type="match status" value="1"/>
</dbReference>
<comment type="caution">
    <text evidence="13">The sequence shown here is derived from an EMBL/GenBank/DDBJ whole genome shotgun (WGS) entry which is preliminary data.</text>
</comment>
<keyword evidence="11" id="KW-1133">Transmembrane helix</keyword>
<evidence type="ECO:0000256" key="11">
    <source>
        <dbReference type="SAM" id="Phobius"/>
    </source>
</evidence>
<evidence type="ECO:0000256" key="2">
    <source>
        <dbReference type="ARBA" id="ARBA00022527"/>
    </source>
</evidence>
<evidence type="ECO:0000256" key="6">
    <source>
        <dbReference type="ARBA" id="ARBA00022840"/>
    </source>
</evidence>
<dbReference type="PROSITE" id="PS00107">
    <property type="entry name" value="PROTEIN_KINASE_ATP"/>
    <property type="match status" value="1"/>
</dbReference>
<keyword evidence="11" id="KW-0812">Transmembrane</keyword>
<keyword evidence="3" id="KW-0808">Transferase</keyword>
<evidence type="ECO:0000256" key="7">
    <source>
        <dbReference type="ARBA" id="ARBA00047292"/>
    </source>
</evidence>
<protein>
    <recommendedName>
        <fullName evidence="1">cAMP-dependent protein kinase</fullName>
        <ecNumber evidence="1">2.7.11.11</ecNumber>
    </recommendedName>
</protein>
<comment type="catalytic activity">
    <reaction evidence="8">
        <text>L-seryl-[protein] + ATP = O-phospho-L-seryl-[protein] + ADP + H(+)</text>
        <dbReference type="Rhea" id="RHEA:17989"/>
        <dbReference type="Rhea" id="RHEA-COMP:9863"/>
        <dbReference type="Rhea" id="RHEA-COMP:11604"/>
        <dbReference type="ChEBI" id="CHEBI:15378"/>
        <dbReference type="ChEBI" id="CHEBI:29999"/>
        <dbReference type="ChEBI" id="CHEBI:30616"/>
        <dbReference type="ChEBI" id="CHEBI:83421"/>
        <dbReference type="ChEBI" id="CHEBI:456216"/>
        <dbReference type="EC" id="2.7.11.11"/>
    </reaction>
</comment>
<dbReference type="EMBL" id="CAJNOQ010000075">
    <property type="protein sequence ID" value="CAF0751963.1"/>
    <property type="molecule type" value="Genomic_DNA"/>
</dbReference>
<dbReference type="GO" id="GO:0005829">
    <property type="term" value="C:cytosol"/>
    <property type="evidence" value="ECO:0007669"/>
    <property type="project" value="TreeGrafter"/>
</dbReference>
<dbReference type="GO" id="GO:0004691">
    <property type="term" value="F:cAMP-dependent protein kinase activity"/>
    <property type="evidence" value="ECO:0007669"/>
    <property type="project" value="UniProtKB-EC"/>
</dbReference>
<evidence type="ECO:0000256" key="3">
    <source>
        <dbReference type="ARBA" id="ARBA00022679"/>
    </source>
</evidence>
<dbReference type="Proteomes" id="UP000663829">
    <property type="component" value="Unassembled WGS sequence"/>
</dbReference>
<keyword evidence="11" id="KW-0472">Membrane</keyword>
<dbReference type="Gene3D" id="3.30.200.20">
    <property type="entry name" value="Phosphorylase Kinase, domain 1"/>
    <property type="match status" value="2"/>
</dbReference>
<dbReference type="EMBL" id="CAJOBC010000075">
    <property type="protein sequence ID" value="CAF3531694.1"/>
    <property type="molecule type" value="Genomic_DNA"/>
</dbReference>
<dbReference type="SUPFAM" id="SSF56112">
    <property type="entry name" value="Protein kinase-like (PK-like)"/>
    <property type="match status" value="1"/>
</dbReference>
<evidence type="ECO:0000256" key="9">
    <source>
        <dbReference type="PROSITE-ProRule" id="PRU10141"/>
    </source>
</evidence>
<dbReference type="PANTHER" id="PTHR24353">
    <property type="entry name" value="CYCLIC NUCLEOTIDE-DEPENDENT PROTEIN KINASE"/>
    <property type="match status" value="1"/>
</dbReference>
<sequence>MSKIKDERYNYISYVGPKEDEEIVENFKIRWSRVTPSDANITLDKFQLIRTLGRGSFGRVILALLKAENAAKVVGADGNKFFAIKVMDKTKLVRYKQIDHTLNERRDNSYVYLSIEYITGGDMFSYLRRVTKFNEKQAKFYAAQIYLVFEYLHYFDILYRDLKPENILISENGYLKVTDFGFAKHVSGRTYTLCGTPDYLPPEIIKHKGYAKSVDWWTFGILAFEMVGGQPPFSGKDHIQLYEAIVNQRFTSPNYFSVELTDMIRKLLVVDVSTRLGCMANGNKDIQSHSWFDNINFARIYHQQEQPQYKYVFFINIFKLITVLEMFFFLVRPPRKDPLDPSTLNHAEEPVRVSRHHLHEEEFKGF</sequence>
<proteinExistence type="inferred from homology"/>
<reference evidence="13" key="1">
    <citation type="submission" date="2021-02" db="EMBL/GenBank/DDBJ databases">
        <authorList>
            <person name="Nowell W R."/>
        </authorList>
    </citation>
    <scope>NUCLEOTIDE SEQUENCE</scope>
</reference>
<dbReference type="OrthoDB" id="63267at2759"/>
<evidence type="ECO:0000256" key="8">
    <source>
        <dbReference type="ARBA" id="ARBA00047454"/>
    </source>
</evidence>
<evidence type="ECO:0000313" key="15">
    <source>
        <dbReference type="Proteomes" id="UP000663829"/>
    </source>
</evidence>
<evidence type="ECO:0000259" key="12">
    <source>
        <dbReference type="PROSITE" id="PS50011"/>
    </source>
</evidence>
<dbReference type="InterPro" id="IPR017441">
    <property type="entry name" value="Protein_kinase_ATP_BS"/>
</dbReference>
<comment type="similarity">
    <text evidence="10">Belongs to the protein kinase superfamily.</text>
</comment>
<evidence type="ECO:0000313" key="13">
    <source>
        <dbReference type="EMBL" id="CAF0751963.1"/>
    </source>
</evidence>
<evidence type="ECO:0000256" key="4">
    <source>
        <dbReference type="ARBA" id="ARBA00022741"/>
    </source>
</evidence>
<keyword evidence="6 9" id="KW-0067">ATP-binding</keyword>
<dbReference type="PROSITE" id="PS50011">
    <property type="entry name" value="PROTEIN_KINASE_DOM"/>
    <property type="match status" value="1"/>
</dbReference>
<feature type="domain" description="Protein kinase" evidence="12">
    <location>
        <begin position="46"/>
        <end position="292"/>
    </location>
</feature>
<dbReference type="PANTHER" id="PTHR24353:SF153">
    <property type="entry name" value="CAMP-DEPENDENT PROTEIN KINASE CATALYTIC SUBUNIT 1"/>
    <property type="match status" value="1"/>
</dbReference>
<evidence type="ECO:0000256" key="1">
    <source>
        <dbReference type="ARBA" id="ARBA00012444"/>
    </source>
</evidence>
<evidence type="ECO:0000256" key="5">
    <source>
        <dbReference type="ARBA" id="ARBA00022777"/>
    </source>
</evidence>
<dbReference type="InterPro" id="IPR011009">
    <property type="entry name" value="Kinase-like_dom_sf"/>
</dbReference>
<comment type="catalytic activity">
    <reaction evidence="7">
        <text>L-threonyl-[protein] + ATP = O-phospho-L-threonyl-[protein] + ADP + H(+)</text>
        <dbReference type="Rhea" id="RHEA:46608"/>
        <dbReference type="Rhea" id="RHEA-COMP:11060"/>
        <dbReference type="Rhea" id="RHEA-COMP:11605"/>
        <dbReference type="ChEBI" id="CHEBI:15378"/>
        <dbReference type="ChEBI" id="CHEBI:30013"/>
        <dbReference type="ChEBI" id="CHEBI:30616"/>
        <dbReference type="ChEBI" id="CHEBI:61977"/>
        <dbReference type="ChEBI" id="CHEBI:456216"/>
        <dbReference type="EC" id="2.7.11.11"/>
    </reaction>
</comment>
<dbReference type="InterPro" id="IPR008271">
    <property type="entry name" value="Ser/Thr_kinase_AS"/>
</dbReference>
<feature type="binding site" evidence="9">
    <location>
        <position position="85"/>
    </location>
    <ligand>
        <name>ATP</name>
        <dbReference type="ChEBI" id="CHEBI:30616"/>
    </ligand>
</feature>
<name>A0A813PKQ3_9BILA</name>
<keyword evidence="4 9" id="KW-0547">Nucleotide-binding</keyword>
<dbReference type="Gene3D" id="1.10.510.10">
    <property type="entry name" value="Transferase(Phosphotransferase) domain 1"/>
    <property type="match status" value="1"/>
</dbReference>
<keyword evidence="15" id="KW-1185">Reference proteome</keyword>
<dbReference type="AlphaFoldDB" id="A0A813PKQ3"/>
<gene>
    <name evidence="13" type="ORF">GPM918_LOCUS887</name>
    <name evidence="14" type="ORF">SRO942_LOCUS887</name>
</gene>
<evidence type="ECO:0000313" key="14">
    <source>
        <dbReference type="EMBL" id="CAF3531694.1"/>
    </source>
</evidence>
<dbReference type="GO" id="GO:0005634">
    <property type="term" value="C:nucleus"/>
    <property type="evidence" value="ECO:0007669"/>
    <property type="project" value="TreeGrafter"/>
</dbReference>
<dbReference type="Pfam" id="PF00069">
    <property type="entry name" value="Pkinase"/>
    <property type="match status" value="1"/>
</dbReference>
<dbReference type="GO" id="GO:0005952">
    <property type="term" value="C:cAMP-dependent protein kinase complex"/>
    <property type="evidence" value="ECO:0007669"/>
    <property type="project" value="TreeGrafter"/>
</dbReference>
<accession>A0A813PKQ3</accession>